<keyword evidence="3 7" id="KW-0732">Signal</keyword>
<evidence type="ECO:0000313" key="11">
    <source>
        <dbReference type="Proteomes" id="UP001597044"/>
    </source>
</evidence>
<dbReference type="EMBL" id="JBHTIT010000001">
    <property type="protein sequence ID" value="MFD0948896.1"/>
    <property type="molecule type" value="Genomic_DNA"/>
</dbReference>
<dbReference type="Pfam" id="PF13098">
    <property type="entry name" value="Thioredoxin_2"/>
    <property type="match status" value="1"/>
</dbReference>
<evidence type="ECO:0000259" key="9">
    <source>
        <dbReference type="Pfam" id="PF13098"/>
    </source>
</evidence>
<evidence type="ECO:0000256" key="3">
    <source>
        <dbReference type="ARBA" id="ARBA00022729"/>
    </source>
</evidence>
<comment type="similarity">
    <text evidence="2 7">Belongs to the thioredoxin family. DsbC subfamily.</text>
</comment>
<dbReference type="InterPro" id="IPR036249">
    <property type="entry name" value="Thioredoxin-like_sf"/>
</dbReference>
<keyword evidence="11" id="KW-1185">Reference proteome</keyword>
<dbReference type="Gene3D" id="3.40.30.10">
    <property type="entry name" value="Glutaredoxin"/>
    <property type="match status" value="1"/>
</dbReference>
<comment type="subcellular location">
    <subcellularLocation>
        <location evidence="1 7">Periplasm</location>
    </subcellularLocation>
</comment>
<evidence type="ECO:0000256" key="2">
    <source>
        <dbReference type="ARBA" id="ARBA00009813"/>
    </source>
</evidence>
<comment type="function">
    <text evidence="7">Required for disulfide bond formation in some periplasmic proteins. Acts by transferring its disulfide bond to other proteins and is reduced in the process.</text>
</comment>
<feature type="signal peptide" evidence="7">
    <location>
        <begin position="1"/>
        <end position="22"/>
    </location>
</feature>
<dbReference type="SUPFAM" id="SSF52833">
    <property type="entry name" value="Thioredoxin-like"/>
    <property type="match status" value="1"/>
</dbReference>
<proteinExistence type="inferred from homology"/>
<evidence type="ECO:0000256" key="4">
    <source>
        <dbReference type="ARBA" id="ARBA00022764"/>
    </source>
</evidence>
<dbReference type="PANTHER" id="PTHR35272">
    <property type="entry name" value="THIOL:DISULFIDE INTERCHANGE PROTEIN DSBC-RELATED"/>
    <property type="match status" value="1"/>
</dbReference>
<feature type="domain" description="Disulphide bond isomerase DsbC/G N-terminal" evidence="8">
    <location>
        <begin position="29"/>
        <end position="95"/>
    </location>
</feature>
<dbReference type="Gene3D" id="3.10.450.70">
    <property type="entry name" value="Disulphide bond isomerase, DsbC/G, N-terminal"/>
    <property type="match status" value="1"/>
</dbReference>
<reference evidence="11" key="1">
    <citation type="journal article" date="2019" name="Int. J. Syst. Evol. Microbiol.">
        <title>The Global Catalogue of Microorganisms (GCM) 10K type strain sequencing project: providing services to taxonomists for standard genome sequencing and annotation.</title>
        <authorList>
            <consortium name="The Broad Institute Genomics Platform"/>
            <consortium name="The Broad Institute Genome Sequencing Center for Infectious Disease"/>
            <person name="Wu L."/>
            <person name="Ma J."/>
        </authorList>
    </citation>
    <scope>NUCLEOTIDE SEQUENCE [LARGE SCALE GENOMIC DNA]</scope>
    <source>
        <strain evidence="11">CCUG 63419</strain>
    </source>
</reference>
<evidence type="ECO:0000313" key="10">
    <source>
        <dbReference type="EMBL" id="MFD0948896.1"/>
    </source>
</evidence>
<evidence type="ECO:0000256" key="1">
    <source>
        <dbReference type="ARBA" id="ARBA00004418"/>
    </source>
</evidence>
<dbReference type="InterPro" id="IPR012336">
    <property type="entry name" value="Thioredoxin-like_fold"/>
</dbReference>
<name>A0ABW3HBP0_9GAMM</name>
<dbReference type="InterPro" id="IPR018950">
    <property type="entry name" value="DiS-bond_isomerase_DsbC/G_N"/>
</dbReference>
<keyword evidence="6 7" id="KW-0676">Redox-active center</keyword>
<evidence type="ECO:0000259" key="8">
    <source>
        <dbReference type="Pfam" id="PF10411"/>
    </source>
</evidence>
<dbReference type="PANTHER" id="PTHR35272:SF3">
    <property type="entry name" value="THIOL:DISULFIDE INTERCHANGE PROTEIN DSBC"/>
    <property type="match status" value="1"/>
</dbReference>
<evidence type="ECO:0000256" key="7">
    <source>
        <dbReference type="RuleBase" id="RU364038"/>
    </source>
</evidence>
<keyword evidence="5" id="KW-1015">Disulfide bond</keyword>
<organism evidence="10 11">
    <name type="scientific">Paraperlucidibaca wandonensis</name>
    <dbReference type="NCBI Taxonomy" id="1268273"/>
    <lineage>
        <taxon>Bacteria</taxon>
        <taxon>Pseudomonadati</taxon>
        <taxon>Pseudomonadota</taxon>
        <taxon>Gammaproteobacteria</taxon>
        <taxon>Moraxellales</taxon>
        <taxon>Moraxellaceae</taxon>
        <taxon>Paraperlucidibaca</taxon>
    </lineage>
</organism>
<accession>A0ABW3HBP0</accession>
<dbReference type="InterPro" id="IPR033954">
    <property type="entry name" value="DiS-bond_Isoase_DsbC/G"/>
</dbReference>
<dbReference type="InterPro" id="IPR051470">
    <property type="entry name" value="Thiol:disulfide_interchange"/>
</dbReference>
<evidence type="ECO:0000256" key="6">
    <source>
        <dbReference type="ARBA" id="ARBA00023284"/>
    </source>
</evidence>
<feature type="domain" description="Thioredoxin-like fold" evidence="9">
    <location>
        <begin position="120"/>
        <end position="249"/>
    </location>
</feature>
<dbReference type="SUPFAM" id="SSF54423">
    <property type="entry name" value="DsbC/DsbG N-terminal domain-like"/>
    <property type="match status" value="1"/>
</dbReference>
<evidence type="ECO:0000256" key="5">
    <source>
        <dbReference type="ARBA" id="ARBA00023157"/>
    </source>
</evidence>
<dbReference type="CDD" id="cd03020">
    <property type="entry name" value="DsbA_DsbC_DsbG"/>
    <property type="match status" value="1"/>
</dbReference>
<gene>
    <name evidence="10" type="ORF">ACFQ0F_00550</name>
</gene>
<dbReference type="RefSeq" id="WP_340675351.1">
    <property type="nucleotide sequence ID" value="NZ_JBHTIT010000001.1"/>
</dbReference>
<keyword evidence="4 7" id="KW-0574">Periplasm</keyword>
<feature type="chain" id="PRO_5044954913" description="Thiol:disulfide interchange protein" evidence="7">
    <location>
        <begin position="23"/>
        <end position="253"/>
    </location>
</feature>
<dbReference type="InterPro" id="IPR009094">
    <property type="entry name" value="DiS-bond_isomerase_DsbC/G_N_sf"/>
</dbReference>
<sequence length="253" mass="27021">MQKRTKKWGIAAVIATSIAATALWVQAGSNEESQIRQRLTQAVPKANIVSVTASPIAGVYAVELDGGTIYASADGQYLIQGDMLQVKGKEVVNITDQAKSKQRLVLLKGIDKRDEIIFPAKGKAKAVITVFTDTDCGYCRKLHAEVPAMNAKGIEVRYLAYPRDLPRVGPNAGTGAHMTEIWCNANRAQALTLAKQGRPVPAGKADCKAPISEQFALGRQMGVTGTPAIFNEKGEQIGGYITADRAATILGLN</sequence>
<dbReference type="Proteomes" id="UP001597044">
    <property type="component" value="Unassembled WGS sequence"/>
</dbReference>
<comment type="caution">
    <text evidence="10">The sequence shown here is derived from an EMBL/GenBank/DDBJ whole genome shotgun (WGS) entry which is preliminary data.</text>
</comment>
<protein>
    <recommendedName>
        <fullName evidence="7">Thiol:disulfide interchange protein</fullName>
    </recommendedName>
</protein>
<dbReference type="Pfam" id="PF10411">
    <property type="entry name" value="DsbC_N"/>
    <property type="match status" value="1"/>
</dbReference>